<dbReference type="SUPFAM" id="SSF54427">
    <property type="entry name" value="NTF2-like"/>
    <property type="match status" value="1"/>
</dbReference>
<keyword evidence="5" id="KW-1185">Reference proteome</keyword>
<gene>
    <name evidence="4" type="ORF">EST38_g1668</name>
</gene>
<dbReference type="Pfam" id="PF00106">
    <property type="entry name" value="adh_short"/>
    <property type="match status" value="1"/>
</dbReference>
<dbReference type="InterPro" id="IPR036291">
    <property type="entry name" value="NAD(P)-bd_dom_sf"/>
</dbReference>
<protein>
    <submittedName>
        <fullName evidence="4">Uncharacterized protein</fullName>
    </submittedName>
</protein>
<name>A0A4V1Q535_9AGAR</name>
<dbReference type="InterPro" id="IPR032710">
    <property type="entry name" value="NTF2-like_dom_sf"/>
</dbReference>
<dbReference type="GO" id="GO:0050664">
    <property type="term" value="F:oxidoreductase activity, acting on NAD(P)H, oxygen as acceptor"/>
    <property type="evidence" value="ECO:0007669"/>
    <property type="project" value="TreeGrafter"/>
</dbReference>
<keyword evidence="2" id="KW-0560">Oxidoreductase</keyword>
<dbReference type="InterPro" id="IPR002347">
    <property type="entry name" value="SDR_fam"/>
</dbReference>
<dbReference type="AlphaFoldDB" id="A0A4V1Q535"/>
<dbReference type="OrthoDB" id="1669814at2759"/>
<dbReference type="EMBL" id="SDEE01000024">
    <property type="protein sequence ID" value="RXW24208.1"/>
    <property type="molecule type" value="Genomic_DNA"/>
</dbReference>
<feature type="compositionally biased region" description="Basic residues" evidence="3">
    <location>
        <begin position="1"/>
        <end position="10"/>
    </location>
</feature>
<dbReference type="STRING" id="2316362.A0A4V1Q535"/>
<evidence type="ECO:0000256" key="1">
    <source>
        <dbReference type="ARBA" id="ARBA00006484"/>
    </source>
</evidence>
<accession>A0A4V1Q535</accession>
<feature type="region of interest" description="Disordered" evidence="3">
    <location>
        <begin position="1"/>
        <end position="49"/>
    </location>
</feature>
<dbReference type="GO" id="GO:0016616">
    <property type="term" value="F:oxidoreductase activity, acting on the CH-OH group of donors, NAD or NADP as acceptor"/>
    <property type="evidence" value="ECO:0007669"/>
    <property type="project" value="UniProtKB-ARBA"/>
</dbReference>
<dbReference type="PANTHER" id="PTHR43008">
    <property type="entry name" value="BENZIL REDUCTASE"/>
    <property type="match status" value="1"/>
</dbReference>
<comment type="caution">
    <text evidence="4">The sequence shown here is derived from an EMBL/GenBank/DDBJ whole genome shotgun (WGS) entry which is preliminary data.</text>
</comment>
<reference evidence="4 5" key="1">
    <citation type="submission" date="2019-01" db="EMBL/GenBank/DDBJ databases">
        <title>Draft genome sequence of Psathyrella aberdarensis IHI B618.</title>
        <authorList>
            <person name="Buettner E."/>
            <person name="Kellner H."/>
        </authorList>
    </citation>
    <scope>NUCLEOTIDE SEQUENCE [LARGE SCALE GENOMIC DNA]</scope>
    <source>
        <strain evidence="4 5">IHI B618</strain>
    </source>
</reference>
<dbReference type="PRINTS" id="PR00081">
    <property type="entry name" value="GDHRDH"/>
</dbReference>
<organism evidence="4 5">
    <name type="scientific">Candolleomyces aberdarensis</name>
    <dbReference type="NCBI Taxonomy" id="2316362"/>
    <lineage>
        <taxon>Eukaryota</taxon>
        <taxon>Fungi</taxon>
        <taxon>Dikarya</taxon>
        <taxon>Basidiomycota</taxon>
        <taxon>Agaricomycotina</taxon>
        <taxon>Agaricomycetes</taxon>
        <taxon>Agaricomycetidae</taxon>
        <taxon>Agaricales</taxon>
        <taxon>Agaricineae</taxon>
        <taxon>Psathyrellaceae</taxon>
        <taxon>Candolleomyces</taxon>
    </lineage>
</organism>
<comment type="similarity">
    <text evidence="1">Belongs to the short-chain dehydrogenases/reductases (SDR) family.</text>
</comment>
<evidence type="ECO:0000313" key="4">
    <source>
        <dbReference type="EMBL" id="RXW24208.1"/>
    </source>
</evidence>
<sequence length="446" mass="49523">MSILSHRRSRSRDVSSPPTSPHNSHFSPPPRSPSPPTQTFHPTLPTVPTPALLESVAGGAHYSGIRVDPNNLHKSRRRRSSVQYGPEDINSDHRRILDDLQELYCLRPTLEIFERSWRKDAIFEDPLVVSKGYGEFAAQFFALPKLFSKSETIASRVMSSTNAPNRIIYHQKQKYTFNYLGRTKVIESIIIVDLDEDDKIVRVTDQWDGKDLPSWFGSGFLRLLNAKVTPWLLEKSLFTAPLTMASQSSLAPIGVSAALQADVSASEKPKPKIFDEFALKDRVGIVSGGNRGLGLEMALALCEAGARAIYCLDLPEQPSEEWQKTKDYIERMQIGSRLEYVSLDVTNQERTWQKVAEIGDREGRMDVCIAAAGILQPEQDCLTYPAKDFQQVLDVNTNGVLYTAQAAGQQMVRFGNKGSIILVASMSGSITNKQVSSTSDGPEHGL</sequence>
<feature type="region of interest" description="Disordered" evidence="3">
    <location>
        <begin position="64"/>
        <end position="87"/>
    </location>
</feature>
<evidence type="ECO:0000313" key="5">
    <source>
        <dbReference type="Proteomes" id="UP000290288"/>
    </source>
</evidence>
<proteinExistence type="inferred from homology"/>
<dbReference type="SUPFAM" id="SSF51735">
    <property type="entry name" value="NAD(P)-binding Rossmann-fold domains"/>
    <property type="match status" value="1"/>
</dbReference>
<evidence type="ECO:0000256" key="3">
    <source>
        <dbReference type="SAM" id="MobiDB-lite"/>
    </source>
</evidence>
<dbReference type="Gene3D" id="3.40.50.720">
    <property type="entry name" value="NAD(P)-binding Rossmann-like Domain"/>
    <property type="match status" value="1"/>
</dbReference>
<feature type="compositionally biased region" description="Low complexity" evidence="3">
    <location>
        <begin position="14"/>
        <end position="26"/>
    </location>
</feature>
<feature type="compositionally biased region" description="Pro residues" evidence="3">
    <location>
        <begin position="27"/>
        <end position="36"/>
    </location>
</feature>
<dbReference type="PANTHER" id="PTHR43008:SF4">
    <property type="entry name" value="CHAIN DEHYDROGENASE, PUTATIVE (AFU_ORTHOLOGUE AFUA_4G08710)-RELATED"/>
    <property type="match status" value="1"/>
</dbReference>
<evidence type="ECO:0000256" key="2">
    <source>
        <dbReference type="ARBA" id="ARBA00023002"/>
    </source>
</evidence>
<dbReference type="Proteomes" id="UP000290288">
    <property type="component" value="Unassembled WGS sequence"/>
</dbReference>